<feature type="region of interest" description="Disordered" evidence="2">
    <location>
        <begin position="1"/>
        <end position="20"/>
    </location>
</feature>
<comment type="caution">
    <text evidence="3">The sequence shown here is derived from an EMBL/GenBank/DDBJ whole genome shotgun (WGS) entry which is preliminary data.</text>
</comment>
<dbReference type="InParanoid" id="A0A1Y2B3F9"/>
<feature type="compositionally biased region" description="Polar residues" evidence="2">
    <location>
        <begin position="234"/>
        <end position="247"/>
    </location>
</feature>
<evidence type="ECO:0000313" key="3">
    <source>
        <dbReference type="EMBL" id="ORY28625.1"/>
    </source>
</evidence>
<keyword evidence="4" id="KW-1185">Reference proteome</keyword>
<feature type="compositionally biased region" description="Low complexity" evidence="2">
    <location>
        <begin position="129"/>
        <end position="138"/>
    </location>
</feature>
<proteinExistence type="predicted"/>
<name>A0A1Y2B3F9_9TREE</name>
<evidence type="ECO:0000256" key="1">
    <source>
        <dbReference type="SAM" id="Coils"/>
    </source>
</evidence>
<gene>
    <name evidence="3" type="ORF">BCR39DRAFT_199968</name>
</gene>
<feature type="region of interest" description="Disordered" evidence="2">
    <location>
        <begin position="294"/>
        <end position="583"/>
    </location>
</feature>
<accession>A0A1Y2B3F9</accession>
<organism evidence="3 4">
    <name type="scientific">Naematelia encephala</name>
    <dbReference type="NCBI Taxonomy" id="71784"/>
    <lineage>
        <taxon>Eukaryota</taxon>
        <taxon>Fungi</taxon>
        <taxon>Dikarya</taxon>
        <taxon>Basidiomycota</taxon>
        <taxon>Agaricomycotina</taxon>
        <taxon>Tremellomycetes</taxon>
        <taxon>Tremellales</taxon>
        <taxon>Naemateliaceae</taxon>
        <taxon>Naematelia</taxon>
    </lineage>
</organism>
<feature type="coiled-coil region" evidence="1">
    <location>
        <begin position="79"/>
        <end position="113"/>
    </location>
</feature>
<feature type="region of interest" description="Disordered" evidence="2">
    <location>
        <begin position="118"/>
        <end position="256"/>
    </location>
</feature>
<reference evidence="3 4" key="1">
    <citation type="submission" date="2016-07" db="EMBL/GenBank/DDBJ databases">
        <title>Pervasive Adenine N6-methylation of Active Genes in Fungi.</title>
        <authorList>
            <consortium name="DOE Joint Genome Institute"/>
            <person name="Mondo S.J."/>
            <person name="Dannebaum R.O."/>
            <person name="Kuo R.C."/>
            <person name="Labutti K."/>
            <person name="Haridas S."/>
            <person name="Kuo A."/>
            <person name="Salamov A."/>
            <person name="Ahrendt S.R."/>
            <person name="Lipzen A."/>
            <person name="Sullivan W."/>
            <person name="Andreopoulos W.B."/>
            <person name="Clum A."/>
            <person name="Lindquist E."/>
            <person name="Daum C."/>
            <person name="Ramamoorthy G.K."/>
            <person name="Gryganskyi A."/>
            <person name="Culley D."/>
            <person name="Magnuson J.K."/>
            <person name="James T.Y."/>
            <person name="O'Malley M.A."/>
            <person name="Stajich J.E."/>
            <person name="Spatafora J.W."/>
            <person name="Visel A."/>
            <person name="Grigoriev I.V."/>
        </authorList>
    </citation>
    <scope>NUCLEOTIDE SEQUENCE [LARGE SCALE GENOMIC DNA]</scope>
    <source>
        <strain evidence="3 4">68-887.2</strain>
    </source>
</reference>
<dbReference type="Proteomes" id="UP000193986">
    <property type="component" value="Unassembled WGS sequence"/>
</dbReference>
<sequence>MSSPTTPVMTLPVDNTPVPVPVEPETIPEYDTLVSSLRASLASTQTLLQSQSDRLMQLSDLEVELSTLKDQNTFIAAAKEAVETQLKDEVKRREVAEENVELLRGQVEQARRGVMVLQKQDKDRKRASLLPGTTGLGLQPDEGEEVVLSEGPTKLTKRQSIMGRGHRRVSSQSEPGEPSPITDSKGTTTTTKGGLRELRLGTSSAITTPPAPDSAPSGFFDESTPMPSAPGLTKRSSSSGLTASPSKSELAVKEETSRLRADVQALQKRLAASEEARVASESALKALREFMTGGSGDAAHVDEMMQRGSMNDSMASLLKGIRLPPLPTDREVEDESSAGGLFPGDKDKREEKKIWGFKLFGNKPGAPPSPALSTAVEPPATPHLNLSPPLSSNRSSGTTPKMSPLPTPGELPTESNVSAVPPSNTPLGNFVSGWTKGIASPSTPAPPLTTRKLSSFFSRKRASTVEGEKELPPAPTDDVVDLTEDEEAQGEQVELHAVEDEDKADQVVKNQAQVDVLEPSPEIAEKVNEEEQTDNERGESSVELKDEKHQTFQDAQTDVELPETEETAPLPETEEAPAETHEK</sequence>
<evidence type="ECO:0000256" key="2">
    <source>
        <dbReference type="SAM" id="MobiDB-lite"/>
    </source>
</evidence>
<feature type="compositionally biased region" description="Basic and acidic residues" evidence="2">
    <location>
        <begin position="344"/>
        <end position="354"/>
    </location>
</feature>
<keyword evidence="1" id="KW-0175">Coiled coil</keyword>
<dbReference type="STRING" id="71784.A0A1Y2B3F9"/>
<dbReference type="OrthoDB" id="2505754at2759"/>
<feature type="compositionally biased region" description="Polar residues" evidence="2">
    <location>
        <begin position="413"/>
        <end position="427"/>
    </location>
</feature>
<feature type="compositionally biased region" description="Low complexity" evidence="2">
    <location>
        <begin position="10"/>
        <end position="20"/>
    </location>
</feature>
<dbReference type="AlphaFoldDB" id="A0A1Y2B3F9"/>
<feature type="compositionally biased region" description="Basic and acidic residues" evidence="2">
    <location>
        <begin position="523"/>
        <end position="551"/>
    </location>
</feature>
<feature type="compositionally biased region" description="Low complexity" evidence="2">
    <location>
        <begin position="384"/>
        <end position="396"/>
    </location>
</feature>
<feature type="compositionally biased region" description="Acidic residues" evidence="2">
    <location>
        <begin position="560"/>
        <end position="577"/>
    </location>
</feature>
<evidence type="ECO:0000313" key="4">
    <source>
        <dbReference type="Proteomes" id="UP000193986"/>
    </source>
</evidence>
<protein>
    <submittedName>
        <fullName evidence="3">Uncharacterized protein</fullName>
    </submittedName>
</protein>
<feature type="compositionally biased region" description="Acidic residues" evidence="2">
    <location>
        <begin position="478"/>
        <end position="489"/>
    </location>
</feature>
<dbReference type="EMBL" id="MCFC01000030">
    <property type="protein sequence ID" value="ORY28625.1"/>
    <property type="molecule type" value="Genomic_DNA"/>
</dbReference>